<dbReference type="InterPro" id="IPR004299">
    <property type="entry name" value="MBOAT_fam"/>
</dbReference>
<keyword evidence="6" id="KW-0012">Acyltransferase</keyword>
<dbReference type="Proteomes" id="UP001367676">
    <property type="component" value="Unassembled WGS sequence"/>
</dbReference>
<reference evidence="10 11" key="1">
    <citation type="submission" date="2024-03" db="EMBL/GenBank/DDBJ databases">
        <title>Adaptation during the transition from Ophiocordyceps entomopathogen to insect associate is accompanied by gene loss and intensified selection.</title>
        <authorList>
            <person name="Ward C.M."/>
            <person name="Onetto C.A."/>
            <person name="Borneman A.R."/>
        </authorList>
    </citation>
    <scope>NUCLEOTIDE SEQUENCE [LARGE SCALE GENOMIC DNA]</scope>
    <source>
        <strain evidence="10">AWRI1</strain>
        <tissue evidence="10">Single Adult Female</tissue>
    </source>
</reference>
<dbReference type="AlphaFoldDB" id="A0AAN9XYS0"/>
<evidence type="ECO:0000313" key="10">
    <source>
        <dbReference type="EMBL" id="KAK7574454.1"/>
    </source>
</evidence>
<comment type="caution">
    <text evidence="10">The sequence shown here is derived from an EMBL/GenBank/DDBJ whole genome shotgun (WGS) entry which is preliminary data.</text>
</comment>
<sequence length="686" mass="76865">MSYLAIVHLKRLIYNYGAYNLDITGPIMVMVQRVSGLAFSLHDGLACDTDKLSTFRKKYSTKKQPSFIEYYGYVFQFQCILAGPNILFQDYIHFIDGSNFKNEKIKDVNSEPSAVPIVLRKFTTCALCIVFYMYTATYFSLDTARGNEFIYEWSVLYQVCFVVTITTLTRFMYYHAWILAEAVCNASGLGFSGFDENGNAKWDLASNVKVLRVEFSDNIRDAIGYWNTGTNAWLRFLVYERMEKYERYKTLCTFLLSAVWHGFYPGYYICFTTAALVVSAARTDVLSMSTNKIVKVGETNNTSNVCSASKDETAPAKNSSNIALDDFDEDDLILSAFEDANNSFPVSEKSVCDSPVLKCNRISPPGKPSCQNTHSVRNSDHAFSPVAAKHKSPNSFDSPNAEKYSKLEYERRFPGPAGLMLKKIEAHKIDDSCDSNPSWQALLDDVNSNENKLLQRVHEFTINNVKRLNLVKETSWKIPIFGVIISNIDSSIYAPCVTLKDPTGEIIGTLDKDLWDQYNHLLSVGSALLLRKVSVMSWNSSRKLYLNITTNNIVTIYTFPTDDKPLATTHMKTVSENDFLNETMTDSPASSSFSSSCSNAKTRSNTDLLNLIKNSNTLETSHASSTPKKPSFKNHVTELRSNSVTTSSSGVNSVKSSPNIQSCESKASLIFNELEGLDADSLFDDF</sequence>
<evidence type="ECO:0000256" key="3">
    <source>
        <dbReference type="ARBA" id="ARBA00022692"/>
    </source>
</evidence>
<evidence type="ECO:0000259" key="9">
    <source>
        <dbReference type="Pfam" id="PF15072"/>
    </source>
</evidence>
<feature type="transmembrane region" description="Helical" evidence="8">
    <location>
        <begin position="251"/>
        <end position="269"/>
    </location>
</feature>
<evidence type="ECO:0000256" key="6">
    <source>
        <dbReference type="ARBA" id="ARBA00023315"/>
    </source>
</evidence>
<dbReference type="GO" id="GO:0016020">
    <property type="term" value="C:membrane"/>
    <property type="evidence" value="ECO:0007669"/>
    <property type="project" value="UniProtKB-SubCell"/>
</dbReference>
<keyword evidence="5 8" id="KW-0472">Membrane</keyword>
<dbReference type="EMBL" id="JBBCAQ010000037">
    <property type="protein sequence ID" value="KAK7574454.1"/>
    <property type="molecule type" value="Genomic_DNA"/>
</dbReference>
<evidence type="ECO:0000313" key="11">
    <source>
        <dbReference type="Proteomes" id="UP001367676"/>
    </source>
</evidence>
<accession>A0AAN9XYS0</accession>
<keyword evidence="4 8" id="KW-1133">Transmembrane helix</keyword>
<feature type="transmembrane region" description="Helical" evidence="8">
    <location>
        <begin position="122"/>
        <end position="141"/>
    </location>
</feature>
<name>A0AAN9XYS0_9HEMI</name>
<evidence type="ECO:0000256" key="4">
    <source>
        <dbReference type="ARBA" id="ARBA00022989"/>
    </source>
</evidence>
<dbReference type="PANTHER" id="PTHR13906">
    <property type="entry name" value="PORCUPINE"/>
    <property type="match status" value="1"/>
</dbReference>
<dbReference type="GO" id="GO:0000725">
    <property type="term" value="P:recombinational repair"/>
    <property type="evidence" value="ECO:0007669"/>
    <property type="project" value="InterPro"/>
</dbReference>
<evidence type="ECO:0000256" key="1">
    <source>
        <dbReference type="ARBA" id="ARBA00004141"/>
    </source>
</evidence>
<feature type="compositionally biased region" description="Low complexity" evidence="7">
    <location>
        <begin position="641"/>
        <end position="657"/>
    </location>
</feature>
<keyword evidence="11" id="KW-1185">Reference proteome</keyword>
<gene>
    <name evidence="10" type="ORF">V9T40_011645</name>
</gene>
<feature type="compositionally biased region" description="Polar residues" evidence="7">
    <location>
        <begin position="618"/>
        <end position="628"/>
    </location>
</feature>
<keyword evidence="3 8" id="KW-0812">Transmembrane</keyword>
<proteinExistence type="predicted"/>
<dbReference type="InterPro" id="IPR049941">
    <property type="entry name" value="LPLAT_7/PORCN-like"/>
</dbReference>
<organism evidence="10 11">
    <name type="scientific">Parthenolecanium corni</name>
    <dbReference type="NCBI Taxonomy" id="536013"/>
    <lineage>
        <taxon>Eukaryota</taxon>
        <taxon>Metazoa</taxon>
        <taxon>Ecdysozoa</taxon>
        <taxon>Arthropoda</taxon>
        <taxon>Hexapoda</taxon>
        <taxon>Insecta</taxon>
        <taxon>Pterygota</taxon>
        <taxon>Neoptera</taxon>
        <taxon>Paraneoptera</taxon>
        <taxon>Hemiptera</taxon>
        <taxon>Sternorrhyncha</taxon>
        <taxon>Coccoidea</taxon>
        <taxon>Coccidae</taxon>
        <taxon>Parthenolecanium</taxon>
    </lineage>
</organism>
<evidence type="ECO:0000256" key="8">
    <source>
        <dbReference type="SAM" id="Phobius"/>
    </source>
</evidence>
<dbReference type="PANTHER" id="PTHR13906:SF4">
    <property type="entry name" value="LYSOPHOSPHOLIPID ACYLTRANSFERASE 6"/>
    <property type="match status" value="1"/>
</dbReference>
<feature type="region of interest" description="Disordered" evidence="7">
    <location>
        <begin position="618"/>
        <end position="659"/>
    </location>
</feature>
<feature type="domain" description="Homologous recombination OB-fold protein OB-fold" evidence="9">
    <location>
        <begin position="477"/>
        <end position="558"/>
    </location>
</feature>
<protein>
    <recommendedName>
        <fullName evidence="9">Homologous recombination OB-fold protein OB-fold domain-containing protein</fullName>
    </recommendedName>
</protein>
<evidence type="ECO:0000256" key="2">
    <source>
        <dbReference type="ARBA" id="ARBA00022679"/>
    </source>
</evidence>
<dbReference type="GO" id="GO:0030258">
    <property type="term" value="P:lipid modification"/>
    <property type="evidence" value="ECO:0007669"/>
    <property type="project" value="TreeGrafter"/>
</dbReference>
<evidence type="ECO:0000256" key="7">
    <source>
        <dbReference type="SAM" id="MobiDB-lite"/>
    </source>
</evidence>
<keyword evidence="2" id="KW-0808">Transferase</keyword>
<dbReference type="Pfam" id="PF15072">
    <property type="entry name" value="HROB"/>
    <property type="match status" value="1"/>
</dbReference>
<dbReference type="Pfam" id="PF03062">
    <property type="entry name" value="MBOAT"/>
    <property type="match status" value="1"/>
</dbReference>
<dbReference type="GO" id="GO:0016746">
    <property type="term" value="F:acyltransferase activity"/>
    <property type="evidence" value="ECO:0007669"/>
    <property type="project" value="UniProtKB-KW"/>
</dbReference>
<feature type="transmembrane region" description="Helical" evidence="8">
    <location>
        <begin position="153"/>
        <end position="173"/>
    </location>
</feature>
<dbReference type="InterPro" id="IPR058570">
    <property type="entry name" value="HROB_OB"/>
</dbReference>
<comment type="subcellular location">
    <subcellularLocation>
        <location evidence="1">Membrane</location>
        <topology evidence="1">Multi-pass membrane protein</topology>
    </subcellularLocation>
</comment>
<evidence type="ECO:0000256" key="5">
    <source>
        <dbReference type="ARBA" id="ARBA00023136"/>
    </source>
</evidence>